<dbReference type="Gene3D" id="3.30.70.330">
    <property type="match status" value="1"/>
</dbReference>
<organism evidence="5 6">
    <name type="scientific">Triparma columacea</name>
    <dbReference type="NCBI Taxonomy" id="722753"/>
    <lineage>
        <taxon>Eukaryota</taxon>
        <taxon>Sar</taxon>
        <taxon>Stramenopiles</taxon>
        <taxon>Ochrophyta</taxon>
        <taxon>Bolidophyceae</taxon>
        <taxon>Parmales</taxon>
        <taxon>Triparmaceae</taxon>
        <taxon>Triparma</taxon>
    </lineage>
</organism>
<reference evidence="6" key="1">
    <citation type="journal article" date="2023" name="Commun. Biol.">
        <title>Genome analysis of Parmales, the sister group of diatoms, reveals the evolutionary specialization of diatoms from phago-mixotrophs to photoautotrophs.</title>
        <authorList>
            <person name="Ban H."/>
            <person name="Sato S."/>
            <person name="Yoshikawa S."/>
            <person name="Yamada K."/>
            <person name="Nakamura Y."/>
            <person name="Ichinomiya M."/>
            <person name="Sato N."/>
            <person name="Blanc-Mathieu R."/>
            <person name="Endo H."/>
            <person name="Kuwata A."/>
            <person name="Ogata H."/>
        </authorList>
    </citation>
    <scope>NUCLEOTIDE SEQUENCE [LARGE SCALE GENOMIC DNA]</scope>
</reference>
<dbReference type="SMART" id="SM00360">
    <property type="entry name" value="RRM"/>
    <property type="match status" value="1"/>
</dbReference>
<dbReference type="OrthoDB" id="47957at2759"/>
<feature type="compositionally biased region" description="Basic and acidic residues" evidence="2">
    <location>
        <begin position="802"/>
        <end position="823"/>
    </location>
</feature>
<feature type="compositionally biased region" description="Low complexity" evidence="2">
    <location>
        <begin position="68"/>
        <end position="79"/>
    </location>
</feature>
<feature type="compositionally biased region" description="Low complexity" evidence="2">
    <location>
        <begin position="127"/>
        <end position="147"/>
    </location>
</feature>
<dbReference type="EMBL" id="BRYA01000397">
    <property type="protein sequence ID" value="GMI48429.1"/>
    <property type="molecule type" value="Genomic_DNA"/>
</dbReference>
<dbReference type="Pfam" id="PF00076">
    <property type="entry name" value="RRM_1"/>
    <property type="match status" value="1"/>
</dbReference>
<feature type="region of interest" description="Disordered" evidence="2">
    <location>
        <begin position="727"/>
        <end position="764"/>
    </location>
</feature>
<dbReference type="PROSITE" id="PS50102">
    <property type="entry name" value="RRM"/>
    <property type="match status" value="1"/>
</dbReference>
<keyword evidence="3" id="KW-1133">Transmembrane helix</keyword>
<feature type="region of interest" description="Disordered" evidence="2">
    <location>
        <begin position="1"/>
        <end position="174"/>
    </location>
</feature>
<dbReference type="AlphaFoldDB" id="A0A9W7LFD3"/>
<evidence type="ECO:0000256" key="1">
    <source>
        <dbReference type="PROSITE-ProRule" id="PRU00176"/>
    </source>
</evidence>
<sequence length="848" mass="87255">MSSITTSSPSSTPGPTSSPSATDAPTATLPTFSPSATPAPTTAATTAAPTLTPTQAPTGFPTFPPTLSPTRSPTVTPTFSPTPSPTVTPTRSPTVTPTPSPTVAPTVAPTVSPTLSPTVAPTPSPTVAPTISPTSSPTRSPTLAPTVSPTPSPTGSPTTPSPTPSPPSPTPPTYAYVTTVTTAGTYLTRSPQELQVPSLCEVASKATSIMLTETQAPMNVVSSFVTDSCTFKTTTLQTEELAGGLRGLRISKGGNRKLQGTSGFEITAAYSYKVSSNDSQPKIPGLQLANNIRDYPLTWSSAWSTSTNTLSANATVAPKEWNVISSTSSNPGSTPVYVGNNEDYMGIVIGVSIGGGLLLVFGAVFWFRRKRGSSGIRGGCGGGGGGGVISPRFNSEVQRGGVQGGAGGGGGRGGFRGGGGGDMTEGREHGGGGRGGGQKDEFDEFRDRNLELLRDEFKTTVKGGGSVMMSRAMAAAFMGTGIVGGEGFCAEEGGGWVDGDTLEVNVLSDAWMWEKRSTQTNAEDKKMHMQEALNGLVVMVRGGRADAEDASRAIHHCAAFLGMELERGLKGDEIVVTGLRKNCDDQQLRESFEVFGSVSSAKVSAGGRGFGVVRFRSVRTVSQVIRAYHRDEVVVQDVAVVVRRLARSSEGRLSSKVTSDGSGGETTVVEEFGPGEARTMQAAYGRGGEGGGTREIQGERGHKISASEGDGGGKRNMPSLIRINVEGLHGGAGGGGTHFKKDSEEGDKSGGNKQGGIVSGGSFGRGPVKMDLLTGLSMSGEQGPAGAAVAAGPIQRVNSKEVRRGKMKENIREAEGRGEERSGYDSVGSGSEELMICDDAWGSGDVPL</sequence>
<evidence type="ECO:0000259" key="4">
    <source>
        <dbReference type="PROSITE" id="PS50102"/>
    </source>
</evidence>
<keyword evidence="3" id="KW-0472">Membrane</keyword>
<evidence type="ECO:0000256" key="3">
    <source>
        <dbReference type="SAM" id="Phobius"/>
    </source>
</evidence>
<feature type="region of interest" description="Disordered" evidence="2">
    <location>
        <begin position="685"/>
        <end position="715"/>
    </location>
</feature>
<dbReference type="CDD" id="cd00590">
    <property type="entry name" value="RRM_SF"/>
    <property type="match status" value="1"/>
</dbReference>
<evidence type="ECO:0000256" key="2">
    <source>
        <dbReference type="SAM" id="MobiDB-lite"/>
    </source>
</evidence>
<feature type="compositionally biased region" description="Basic and acidic residues" evidence="2">
    <location>
        <begin position="424"/>
        <end position="441"/>
    </location>
</feature>
<keyword evidence="6" id="KW-1185">Reference proteome</keyword>
<dbReference type="GO" id="GO:0003723">
    <property type="term" value="F:RNA binding"/>
    <property type="evidence" value="ECO:0007669"/>
    <property type="project" value="UniProtKB-UniRule"/>
</dbReference>
<feature type="region of interest" description="Disordered" evidence="2">
    <location>
        <begin position="398"/>
        <end position="441"/>
    </location>
</feature>
<evidence type="ECO:0000313" key="6">
    <source>
        <dbReference type="Proteomes" id="UP001165065"/>
    </source>
</evidence>
<protein>
    <recommendedName>
        <fullName evidence="4">RRM domain-containing protein</fullName>
    </recommendedName>
</protein>
<keyword evidence="1" id="KW-0694">RNA-binding</keyword>
<name>A0A9W7LFD3_9STRA</name>
<accession>A0A9W7LFD3</accession>
<comment type="caution">
    <text evidence="5">The sequence shown here is derived from an EMBL/GenBank/DDBJ whole genome shotgun (WGS) entry which is preliminary data.</text>
</comment>
<feature type="transmembrane region" description="Helical" evidence="3">
    <location>
        <begin position="344"/>
        <end position="367"/>
    </location>
</feature>
<dbReference type="SUPFAM" id="SSF54928">
    <property type="entry name" value="RNA-binding domain, RBD"/>
    <property type="match status" value="1"/>
</dbReference>
<dbReference type="InterPro" id="IPR012677">
    <property type="entry name" value="Nucleotide-bd_a/b_plait_sf"/>
</dbReference>
<feature type="compositionally biased region" description="Gly residues" evidence="2">
    <location>
        <begin position="401"/>
        <end position="423"/>
    </location>
</feature>
<feature type="compositionally biased region" description="Low complexity" evidence="2">
    <location>
        <begin position="1"/>
        <end position="61"/>
    </location>
</feature>
<feature type="compositionally biased region" description="Gly residues" evidence="2">
    <location>
        <begin position="728"/>
        <end position="737"/>
    </location>
</feature>
<feature type="compositionally biased region" description="Low complexity" evidence="2">
    <location>
        <begin position="103"/>
        <end position="119"/>
    </location>
</feature>
<feature type="domain" description="RRM" evidence="4">
    <location>
        <begin position="572"/>
        <end position="647"/>
    </location>
</feature>
<dbReference type="InterPro" id="IPR000504">
    <property type="entry name" value="RRM_dom"/>
</dbReference>
<gene>
    <name evidence="5" type="ORF">TrCOL_g11241</name>
</gene>
<evidence type="ECO:0000313" key="5">
    <source>
        <dbReference type="EMBL" id="GMI48429.1"/>
    </source>
</evidence>
<keyword evidence="3" id="KW-0812">Transmembrane</keyword>
<proteinExistence type="predicted"/>
<feature type="compositionally biased region" description="Pro residues" evidence="2">
    <location>
        <begin position="148"/>
        <end position="172"/>
    </location>
</feature>
<dbReference type="PRINTS" id="PR01217">
    <property type="entry name" value="PRICHEXTENSN"/>
</dbReference>
<dbReference type="InterPro" id="IPR035979">
    <property type="entry name" value="RBD_domain_sf"/>
</dbReference>
<dbReference type="Proteomes" id="UP001165065">
    <property type="component" value="Unassembled WGS sequence"/>
</dbReference>
<feature type="compositionally biased region" description="Gly residues" evidence="2">
    <location>
        <begin position="752"/>
        <end position="764"/>
    </location>
</feature>
<feature type="region of interest" description="Disordered" evidence="2">
    <location>
        <begin position="802"/>
        <end position="848"/>
    </location>
</feature>
<feature type="compositionally biased region" description="Basic and acidic residues" evidence="2">
    <location>
        <begin position="739"/>
        <end position="750"/>
    </location>
</feature>